<reference evidence="2" key="2">
    <citation type="journal article" date="2007" name="Science">
        <title>Draft genome sequence of the sexually transmitted pathogen Trichomonas vaginalis.</title>
        <authorList>
            <person name="Carlton J.M."/>
            <person name="Hirt R.P."/>
            <person name="Silva J.C."/>
            <person name="Delcher A.L."/>
            <person name="Schatz M."/>
            <person name="Zhao Q."/>
            <person name="Wortman J.R."/>
            <person name="Bidwell S.L."/>
            <person name="Alsmark U.C.M."/>
            <person name="Besteiro S."/>
            <person name="Sicheritz-Ponten T."/>
            <person name="Noel C.J."/>
            <person name="Dacks J.B."/>
            <person name="Foster P.G."/>
            <person name="Simillion C."/>
            <person name="Van de Peer Y."/>
            <person name="Miranda-Saavedra D."/>
            <person name="Barton G.J."/>
            <person name="Westrop G.D."/>
            <person name="Mueller S."/>
            <person name="Dessi D."/>
            <person name="Fiori P.L."/>
            <person name="Ren Q."/>
            <person name="Paulsen I."/>
            <person name="Zhang H."/>
            <person name="Bastida-Corcuera F.D."/>
            <person name="Simoes-Barbosa A."/>
            <person name="Brown M.T."/>
            <person name="Hayes R.D."/>
            <person name="Mukherjee M."/>
            <person name="Okumura C.Y."/>
            <person name="Schneider R."/>
            <person name="Smith A.J."/>
            <person name="Vanacova S."/>
            <person name="Villalvazo M."/>
            <person name="Haas B.J."/>
            <person name="Pertea M."/>
            <person name="Feldblyum T.V."/>
            <person name="Utterback T.R."/>
            <person name="Shu C.L."/>
            <person name="Osoegawa K."/>
            <person name="de Jong P.J."/>
            <person name="Hrdy I."/>
            <person name="Horvathova L."/>
            <person name="Zubacova Z."/>
            <person name="Dolezal P."/>
            <person name="Malik S.B."/>
            <person name="Logsdon J.M. Jr."/>
            <person name="Henze K."/>
            <person name="Gupta A."/>
            <person name="Wang C.C."/>
            <person name="Dunne R.L."/>
            <person name="Upcroft J.A."/>
            <person name="Upcroft P."/>
            <person name="White O."/>
            <person name="Salzberg S.L."/>
            <person name="Tang P."/>
            <person name="Chiu C.-H."/>
            <person name="Lee Y.-S."/>
            <person name="Embley T.M."/>
            <person name="Coombs G.H."/>
            <person name="Mottram J.C."/>
            <person name="Tachezy J."/>
            <person name="Fraser-Liggett C.M."/>
            <person name="Johnson P.J."/>
        </authorList>
    </citation>
    <scope>NUCLEOTIDE SEQUENCE [LARGE SCALE GENOMIC DNA]</scope>
    <source>
        <strain evidence="2">G3</strain>
    </source>
</reference>
<dbReference type="InParanoid" id="A2F5H3"/>
<accession>A2F5H3</accession>
<evidence type="ECO:0000313" key="2">
    <source>
        <dbReference type="EMBL" id="EAX99845.1"/>
    </source>
</evidence>
<organism evidence="2 3">
    <name type="scientific">Trichomonas vaginalis (strain ATCC PRA-98 / G3)</name>
    <dbReference type="NCBI Taxonomy" id="412133"/>
    <lineage>
        <taxon>Eukaryota</taxon>
        <taxon>Metamonada</taxon>
        <taxon>Parabasalia</taxon>
        <taxon>Trichomonadida</taxon>
        <taxon>Trichomonadidae</taxon>
        <taxon>Trichomonas</taxon>
    </lineage>
</organism>
<keyword evidence="3" id="KW-1185">Reference proteome</keyword>
<feature type="transmembrane region" description="Helical" evidence="1">
    <location>
        <begin position="347"/>
        <end position="369"/>
    </location>
</feature>
<keyword evidence="1" id="KW-0472">Membrane</keyword>
<dbReference type="VEuPathDB" id="TrichDB:TVAG_419020"/>
<protein>
    <submittedName>
        <fullName evidence="2">Uncharacterized protein</fullName>
    </submittedName>
</protein>
<sequence>MNFSIIHLAGNHLSTSPLFTMKNIRAQDIRFSRIISSVFYNTNYLNLYRAKFEKSLATPIYFNKLYTSGSISSRLFTNDAKITLEDCYFNEIYASGNVGSALYISGADFTNVTQCSFTKCMNNKKCGAFYINSTEFELTYACFYKCRSTIECSIGIVLSEIIVWVNSVAYKCVQESEVVDSTLKLISQSNTLTRMNSTLCDSDINSGVLSVGSVRMEYASFFNNTGRSLAAFHNATKNIVLMFVFAFYNKGNLVALFDINGAIRMRLLQLVVQQNEGKVFKIQGISKEIDLADSFIDVPLEPGISTSFEEYFNVTTGTPSIPIQEYAVCIPIDTDSESARSPQIKKYITAAYIFSAVVVFICVIIIVISEIRQLKLKKMN</sequence>
<dbReference type="AlphaFoldDB" id="A2F5H3"/>
<dbReference type="EMBL" id="DS113623">
    <property type="protein sequence ID" value="EAX99845.1"/>
    <property type="molecule type" value="Genomic_DNA"/>
</dbReference>
<evidence type="ECO:0000256" key="1">
    <source>
        <dbReference type="SAM" id="Phobius"/>
    </source>
</evidence>
<reference evidence="2" key="1">
    <citation type="submission" date="2006-10" db="EMBL/GenBank/DDBJ databases">
        <authorList>
            <person name="Amadeo P."/>
            <person name="Zhao Q."/>
            <person name="Wortman J."/>
            <person name="Fraser-Liggett C."/>
            <person name="Carlton J."/>
        </authorList>
    </citation>
    <scope>NUCLEOTIDE SEQUENCE</scope>
    <source>
        <strain evidence="2">G3</strain>
    </source>
</reference>
<keyword evidence="1" id="KW-1133">Transmembrane helix</keyword>
<dbReference type="KEGG" id="tva:4757664"/>
<dbReference type="RefSeq" id="XP_001312775.1">
    <property type="nucleotide sequence ID" value="XM_001312774.1"/>
</dbReference>
<evidence type="ECO:0000313" key="3">
    <source>
        <dbReference type="Proteomes" id="UP000001542"/>
    </source>
</evidence>
<name>A2F5H3_TRIV3</name>
<proteinExistence type="predicted"/>
<dbReference type="VEuPathDB" id="TrichDB:TVAGG3_0158200"/>
<dbReference type="SMR" id="A2F5H3"/>
<keyword evidence="1" id="KW-0812">Transmembrane</keyword>
<gene>
    <name evidence="2" type="ORF">TVAG_419020</name>
</gene>
<dbReference type="Proteomes" id="UP000001542">
    <property type="component" value="Unassembled WGS sequence"/>
</dbReference>